<dbReference type="EMBL" id="CALTRL010002973">
    <property type="protein sequence ID" value="CAH7677256.1"/>
    <property type="molecule type" value="Genomic_DNA"/>
</dbReference>
<dbReference type="AlphaFoldDB" id="A0AAV0B1N8"/>
<name>A0AAV0B1N8_PHAPC</name>
<evidence type="ECO:0000256" key="1">
    <source>
        <dbReference type="SAM" id="MobiDB-lite"/>
    </source>
</evidence>
<reference evidence="2" key="1">
    <citation type="submission" date="2022-06" db="EMBL/GenBank/DDBJ databases">
        <authorList>
            <consortium name="SYNGENTA / RWTH Aachen University"/>
        </authorList>
    </citation>
    <scope>NUCLEOTIDE SEQUENCE</scope>
</reference>
<organism evidence="2 3">
    <name type="scientific">Phakopsora pachyrhizi</name>
    <name type="common">Asian soybean rust disease fungus</name>
    <dbReference type="NCBI Taxonomy" id="170000"/>
    <lineage>
        <taxon>Eukaryota</taxon>
        <taxon>Fungi</taxon>
        <taxon>Dikarya</taxon>
        <taxon>Basidiomycota</taxon>
        <taxon>Pucciniomycotina</taxon>
        <taxon>Pucciniomycetes</taxon>
        <taxon>Pucciniales</taxon>
        <taxon>Phakopsoraceae</taxon>
        <taxon>Phakopsora</taxon>
    </lineage>
</organism>
<keyword evidence="3" id="KW-1185">Reference proteome</keyword>
<gene>
    <name evidence="2" type="ORF">PPACK8108_LOCUS12388</name>
</gene>
<comment type="caution">
    <text evidence="2">The sequence shown here is derived from an EMBL/GenBank/DDBJ whole genome shotgun (WGS) entry which is preliminary data.</text>
</comment>
<proteinExistence type="predicted"/>
<accession>A0AAV0B1N8</accession>
<evidence type="ECO:0000313" key="2">
    <source>
        <dbReference type="EMBL" id="CAH7677256.1"/>
    </source>
</evidence>
<protein>
    <submittedName>
        <fullName evidence="2">Uncharacterized protein</fullName>
    </submittedName>
</protein>
<evidence type="ECO:0000313" key="3">
    <source>
        <dbReference type="Proteomes" id="UP001153365"/>
    </source>
</evidence>
<dbReference type="Proteomes" id="UP001153365">
    <property type="component" value="Unassembled WGS sequence"/>
</dbReference>
<sequence length="51" mass="6014">MTIRNIRQNINQNRGRMNVQLNRVNKHQKLTSTTANPNPKPEPKMRIFRAS</sequence>
<feature type="region of interest" description="Disordered" evidence="1">
    <location>
        <begin position="26"/>
        <end position="51"/>
    </location>
</feature>